<evidence type="ECO:0000256" key="1">
    <source>
        <dbReference type="SAM" id="SignalP"/>
    </source>
</evidence>
<keyword evidence="1" id="KW-0732">Signal</keyword>
<reference evidence="2" key="1">
    <citation type="submission" date="2022-12" db="EMBL/GenBank/DDBJ databases">
        <authorList>
            <person name="Webb A."/>
        </authorList>
    </citation>
    <scope>NUCLEOTIDE SEQUENCE</scope>
    <source>
        <strain evidence="2">Hp1</strain>
    </source>
</reference>
<evidence type="ECO:0008006" key="4">
    <source>
        <dbReference type="Google" id="ProtNLM"/>
    </source>
</evidence>
<protein>
    <recommendedName>
        <fullName evidence="4">RxLR effector protein</fullName>
    </recommendedName>
</protein>
<name>A0AAV0TK01_HYABA</name>
<sequence length="277" mass="31148">MRYCRLFALVVSVLLYARPGLVSASKGSNVTASDIHVLEHGPPNELQDARIVEKEAEEDWALPSRVEKAANNVAKQLDKMRNAFFPSAASVGGKTLNEGNPRTHADDIRKSLDHWAASAGTTKITADEELAHIWNNVVAMKELSRANQGVNRGYSFNEYHTLADMMFSRPSFLKKYSLKTGKMTSKAVNDVYKEYKEIISNDLDLAVLIQLAKDFGTPPAKRNAESMEKVQFEAWTKANVDPKRFPLDWNLDHSVLRDDYIAVDRVRGAYETYRPAK</sequence>
<evidence type="ECO:0000313" key="2">
    <source>
        <dbReference type="EMBL" id="CAI5723233.1"/>
    </source>
</evidence>
<organism evidence="2 3">
    <name type="scientific">Hyaloperonospora brassicae</name>
    <name type="common">Brassica downy mildew</name>
    <name type="synonym">Peronospora brassicae</name>
    <dbReference type="NCBI Taxonomy" id="162125"/>
    <lineage>
        <taxon>Eukaryota</taxon>
        <taxon>Sar</taxon>
        <taxon>Stramenopiles</taxon>
        <taxon>Oomycota</taxon>
        <taxon>Peronosporomycetes</taxon>
        <taxon>Peronosporales</taxon>
        <taxon>Peronosporaceae</taxon>
        <taxon>Hyaloperonospora</taxon>
    </lineage>
</organism>
<keyword evidence="3" id="KW-1185">Reference proteome</keyword>
<comment type="caution">
    <text evidence="2">The sequence shown here is derived from an EMBL/GenBank/DDBJ whole genome shotgun (WGS) entry which is preliminary data.</text>
</comment>
<accession>A0AAV0TK01</accession>
<proteinExistence type="predicted"/>
<dbReference type="EMBL" id="CANTFL010000471">
    <property type="protein sequence ID" value="CAI5723233.1"/>
    <property type="molecule type" value="Genomic_DNA"/>
</dbReference>
<dbReference type="AlphaFoldDB" id="A0AAV0TK01"/>
<gene>
    <name evidence="2" type="ORF">HBR001_LOCUS3067</name>
</gene>
<dbReference type="Proteomes" id="UP001162031">
    <property type="component" value="Unassembled WGS sequence"/>
</dbReference>
<feature type="chain" id="PRO_5043976180" description="RxLR effector protein" evidence="1">
    <location>
        <begin position="25"/>
        <end position="277"/>
    </location>
</feature>
<evidence type="ECO:0000313" key="3">
    <source>
        <dbReference type="Proteomes" id="UP001162031"/>
    </source>
</evidence>
<feature type="signal peptide" evidence="1">
    <location>
        <begin position="1"/>
        <end position="24"/>
    </location>
</feature>